<sequence>MAPQDNFIEEDDDTCPLCIEELDIQDKNFHPCPCGYQVCQFCFNNIKNNMNGLCPACRRPYDEKTIQWKVVTQEEIAEFRANIQKNQKRRAAEQRQKEVQKREAEKDNRKNLVGVRVVQKNLVYVTGLTPTVREDELLKTLRKQEFFGQYGNIQKISISNRKSSDGQPQSLGIYVTFERKEDAARCIQAVNGSQNGDRVLRAQLGTTKYCSAWLRHETCSNRQCMFLHELGDEEDSYTRQDLSSMNSINTQRPLPSGASSSSRSASRQQSHPPATASAMARSSSRDGSENGDGSALPSSANWARNPQVRSRRGSHATSGAAPSPAISHSLPVTAEAPQEAIEEHPGEEAPRHAANSPPPAQAEPAEDAKPKRDSYQAMLYKLVKIVCESSIALPTASDGDYPPLFDIRGGEKRRGLRDDEENPLGGEQEVPEQAQEASEGEPESSGSLALGGEPEDREPNRESHDFERRGSTQPPMRYGLLGPVIGSDLGQTSSNIGSMSGSLLASRAITPQQQAYMRAAFTDHLPPGITPSQSSLFQNQGHNRQGSRFSFANANDNQSQSTSVKLAANPRIMAQQSSMMPSGFPAQPGSQFYNPSTMPGPPPGLKSTGTPPSMFGQNHGFGGSGFGGAPKDTNELLQNLIRGRGAGSQAHDAGKREYMFSSYPNQYPPSSASSTPAPAPASGLLASLYGNQPGAFPDYGSKQKKKGKKHRHANTSSSGGSGLVDLVDPSILQASRMQQHQQQSNPGVGQGLFGGQSQDDDVLSDYDVAAIDALVNDDPVFPSTSRAPSTSSVFDRFVRPVTPAIPPGLGPLPAHLSPAVSHSSLQNVVVARTQTPPVVPVTPLKPPPGVLGPKKAGAAATVASAASPVPAGSGSEAKKNIKALAVESGLAGDIASQASKAKAKTFLQEEDFPALDTPKSVPAAIATPGTQQKLQPAKSVPAASKKAEKRAEKLKAKAEKEAKDKAEKEARKAEKEAKEEGKEKEKPVDKAEDKPAGKAVAETSDAPAKQAVKPTDKRPVPGILNIAAATKASSSKPVESPKTNDKSTIEKSATEKDPTFPALPTPSTLSASSPATRAAPKTLRVVSTPKTELPSITLPGPVRSSTTNVVRPETPGSEIISDSTSVVSAGVSLSRTSSPPPSRVGTAPLRTATKSQQRKARKEAVKKDTEIIVTPKPEPEVEIGPIVGRKKKQKKEKTMASSNVTPTVSRPETPVTRESASTPAKETKDTKDVKDDSSAYRSTAHETMSLTEDKPPVRVDAKGKGKDTGEPGSEGGASVDRQAVQPTPSSTFQKLIEEGAFPGGIDSLAIVKPVSGVSDKHHHSQPSTSLLAKDHLEKDLLAPQTRSVVDEEDQAALLAGQPVRKLVDGLRVMLTPYGDCVRNLTPEEEDRFLQLQERVAASASTPAAFVSQRHEPASGFSLIKGRAVPNGPPTYFPPAPGAYPQDPVNKIQREEAIYYINQYVLPRINLGSTGFPGAWKSALPPNSAPNLTDKMLSAGLNYAAATASPTSPEFNTYIDTAAPEVSYPAPAPTAAADHHHHHHHPNRDPHHNIASILVNQLAGPGSAWALADSSSPSASASSGAVAGGGSSSRFPTAAAGGGPWGNLPPSMSLEDAEQALAAARKETEKLEKTLNQVVKKNRKLLAGVGGAGGGGGQGISAH</sequence>
<reference evidence="17" key="1">
    <citation type="submission" date="2022-07" db="EMBL/GenBank/DDBJ databases">
        <title>Fungi with potential for degradation of polypropylene.</title>
        <authorList>
            <person name="Gostincar C."/>
        </authorList>
    </citation>
    <scope>NUCLEOTIDE SEQUENCE</scope>
    <source>
        <strain evidence="17">EXF-13287</strain>
    </source>
</reference>
<evidence type="ECO:0000256" key="3">
    <source>
        <dbReference type="ARBA" id="ARBA00022723"/>
    </source>
</evidence>
<dbReference type="InterPro" id="IPR013083">
    <property type="entry name" value="Znf_RING/FYVE/PHD"/>
</dbReference>
<feature type="region of interest" description="Disordered" evidence="14">
    <location>
        <begin position="660"/>
        <end position="759"/>
    </location>
</feature>
<dbReference type="PANTHER" id="PTHR12603:SF0">
    <property type="entry name" value="CCR4-NOT TRANSCRIPTION COMPLEX SUBUNIT 4"/>
    <property type="match status" value="1"/>
</dbReference>
<feature type="compositionally biased region" description="Low complexity" evidence="14">
    <location>
        <begin position="431"/>
        <end position="452"/>
    </location>
</feature>
<dbReference type="GO" id="GO:0005634">
    <property type="term" value="C:nucleus"/>
    <property type="evidence" value="ECO:0007669"/>
    <property type="project" value="UniProtKB-SubCell"/>
</dbReference>
<dbReference type="CDD" id="cd16618">
    <property type="entry name" value="mRING-HC-C4C4_CNOT4"/>
    <property type="match status" value="1"/>
</dbReference>
<feature type="compositionally biased region" description="Basic and acidic residues" evidence="14">
    <location>
        <begin position="1225"/>
        <end position="1238"/>
    </location>
</feature>
<dbReference type="InterPro" id="IPR001841">
    <property type="entry name" value="Znf_RING"/>
</dbReference>
<evidence type="ECO:0000256" key="2">
    <source>
        <dbReference type="ARBA" id="ARBA00022491"/>
    </source>
</evidence>
<evidence type="ECO:0000256" key="12">
    <source>
        <dbReference type="PROSITE-ProRule" id="PRU00176"/>
    </source>
</evidence>
<dbReference type="GO" id="GO:0030015">
    <property type="term" value="C:CCR4-NOT core complex"/>
    <property type="evidence" value="ECO:0007669"/>
    <property type="project" value="UniProtKB-ARBA"/>
</dbReference>
<evidence type="ECO:0000256" key="4">
    <source>
        <dbReference type="ARBA" id="ARBA00022771"/>
    </source>
</evidence>
<feature type="compositionally biased region" description="Basic and acidic residues" evidence="14">
    <location>
        <begin position="1251"/>
        <end position="1269"/>
    </location>
</feature>
<dbReference type="GO" id="GO:0003723">
    <property type="term" value="F:RNA binding"/>
    <property type="evidence" value="ECO:0007669"/>
    <property type="project" value="UniProtKB-UniRule"/>
</dbReference>
<keyword evidence="9" id="KW-0804">Transcription</keyword>
<dbReference type="InterPro" id="IPR000504">
    <property type="entry name" value="RRM_dom"/>
</dbReference>
<evidence type="ECO:0000256" key="6">
    <source>
        <dbReference type="ARBA" id="ARBA00022884"/>
    </source>
</evidence>
<dbReference type="InterPro" id="IPR034261">
    <property type="entry name" value="CNOT4_RRM"/>
</dbReference>
<dbReference type="PROSITE" id="PS50102">
    <property type="entry name" value="RRM"/>
    <property type="match status" value="1"/>
</dbReference>
<feature type="compositionally biased region" description="Polar residues" evidence="14">
    <location>
        <begin position="239"/>
        <end position="253"/>
    </location>
</feature>
<keyword evidence="10" id="KW-0539">Nucleus</keyword>
<dbReference type="InterPro" id="IPR035979">
    <property type="entry name" value="RBD_domain_sf"/>
</dbReference>
<feature type="compositionally biased region" description="Low complexity" evidence="14">
    <location>
        <begin position="668"/>
        <end position="688"/>
    </location>
</feature>
<dbReference type="GO" id="GO:0010557">
    <property type="term" value="P:positive regulation of macromolecule biosynthetic process"/>
    <property type="evidence" value="ECO:0007669"/>
    <property type="project" value="UniProtKB-ARBA"/>
</dbReference>
<accession>A0AA38RQP8</accession>
<dbReference type="GO" id="GO:0051254">
    <property type="term" value="P:positive regulation of RNA metabolic process"/>
    <property type="evidence" value="ECO:0007669"/>
    <property type="project" value="UniProtKB-ARBA"/>
</dbReference>
<evidence type="ECO:0000313" key="18">
    <source>
        <dbReference type="Proteomes" id="UP001174691"/>
    </source>
</evidence>
<feature type="domain" description="RING-type" evidence="15">
    <location>
        <begin position="15"/>
        <end position="58"/>
    </location>
</feature>
<feature type="compositionally biased region" description="Low complexity" evidence="14">
    <location>
        <begin position="1065"/>
        <end position="1080"/>
    </location>
</feature>
<evidence type="ECO:0000256" key="13">
    <source>
        <dbReference type="SAM" id="Coils"/>
    </source>
</evidence>
<dbReference type="SUPFAM" id="SSF54928">
    <property type="entry name" value="RNA-binding domain, RBD"/>
    <property type="match status" value="1"/>
</dbReference>
<dbReference type="Proteomes" id="UP001174691">
    <property type="component" value="Unassembled WGS sequence"/>
</dbReference>
<dbReference type="EMBL" id="JANBVN010000164">
    <property type="protein sequence ID" value="KAJ9137197.1"/>
    <property type="molecule type" value="Genomic_DNA"/>
</dbReference>
<name>A0AA38RQP8_9PEZI</name>
<evidence type="ECO:0000313" key="17">
    <source>
        <dbReference type="EMBL" id="KAJ9137197.1"/>
    </source>
</evidence>
<feature type="compositionally biased region" description="Polar residues" evidence="14">
    <location>
        <begin position="296"/>
        <end position="308"/>
    </location>
</feature>
<dbReference type="FunFam" id="3.30.40.10:FF:000006">
    <property type="entry name" value="CCR4-NOT transcription complex subunit 4"/>
    <property type="match status" value="1"/>
</dbReference>
<feature type="compositionally biased region" description="Basic residues" evidence="14">
    <location>
        <begin position="702"/>
        <end position="713"/>
    </location>
</feature>
<dbReference type="SMART" id="SM00360">
    <property type="entry name" value="RRM"/>
    <property type="match status" value="1"/>
</dbReference>
<evidence type="ECO:0000259" key="16">
    <source>
        <dbReference type="PROSITE" id="PS50102"/>
    </source>
</evidence>
<feature type="compositionally biased region" description="Polar residues" evidence="14">
    <location>
        <begin position="1120"/>
        <end position="1136"/>
    </location>
</feature>
<dbReference type="Pfam" id="PF14570">
    <property type="entry name" value="zf-RING_4"/>
    <property type="match status" value="1"/>
</dbReference>
<comment type="subcellular location">
    <subcellularLocation>
        <location evidence="1">Nucleus</location>
    </subcellularLocation>
</comment>
<keyword evidence="4 11" id="KW-0863">Zinc-finger</keyword>
<evidence type="ECO:0000256" key="7">
    <source>
        <dbReference type="ARBA" id="ARBA00023015"/>
    </source>
</evidence>
<keyword evidence="6 12" id="KW-0694">RNA-binding</keyword>
<dbReference type="GO" id="GO:0008270">
    <property type="term" value="F:zinc ion binding"/>
    <property type="evidence" value="ECO:0007669"/>
    <property type="project" value="UniProtKB-KW"/>
</dbReference>
<feature type="compositionally biased region" description="Basic and acidic residues" evidence="14">
    <location>
        <begin position="90"/>
        <end position="107"/>
    </location>
</feature>
<feature type="compositionally biased region" description="Low complexity" evidence="14">
    <location>
        <begin position="258"/>
        <end position="282"/>
    </location>
</feature>
<organism evidence="17 18">
    <name type="scientific">Coniochaeta hoffmannii</name>
    <dbReference type="NCBI Taxonomy" id="91930"/>
    <lineage>
        <taxon>Eukaryota</taxon>
        <taxon>Fungi</taxon>
        <taxon>Dikarya</taxon>
        <taxon>Ascomycota</taxon>
        <taxon>Pezizomycotina</taxon>
        <taxon>Sordariomycetes</taxon>
        <taxon>Sordariomycetidae</taxon>
        <taxon>Coniochaetales</taxon>
        <taxon>Coniochaetaceae</taxon>
        <taxon>Coniochaeta</taxon>
    </lineage>
</organism>
<dbReference type="InterPro" id="IPR003954">
    <property type="entry name" value="RRM_euk-type"/>
</dbReference>
<feature type="region of interest" description="Disordered" evidence="14">
    <location>
        <begin position="392"/>
        <end position="485"/>
    </location>
</feature>
<evidence type="ECO:0000256" key="11">
    <source>
        <dbReference type="PROSITE-ProRule" id="PRU00175"/>
    </source>
</evidence>
<dbReference type="InterPro" id="IPR039515">
    <property type="entry name" value="NOT4_mRING-HC-C4C4"/>
</dbReference>
<feature type="region of interest" description="Disordered" evidence="14">
    <location>
        <begin position="87"/>
        <end position="107"/>
    </location>
</feature>
<keyword evidence="7" id="KW-0805">Transcription regulation</keyword>
<evidence type="ECO:0000256" key="8">
    <source>
        <dbReference type="ARBA" id="ARBA00023054"/>
    </source>
</evidence>
<feature type="compositionally biased region" description="Polar residues" evidence="14">
    <location>
        <begin position="530"/>
        <end position="549"/>
    </location>
</feature>
<keyword evidence="18" id="KW-1185">Reference proteome</keyword>
<dbReference type="SMART" id="SM00361">
    <property type="entry name" value="RRM_1"/>
    <property type="match status" value="1"/>
</dbReference>
<dbReference type="FunFam" id="3.30.70.330:FF:000257">
    <property type="entry name" value="CCR4-NOT core complex subunit Not4"/>
    <property type="match status" value="1"/>
</dbReference>
<proteinExistence type="predicted"/>
<feature type="compositionally biased region" description="Basic and acidic residues" evidence="14">
    <location>
        <begin position="341"/>
        <end position="351"/>
    </location>
</feature>
<evidence type="ECO:0000256" key="1">
    <source>
        <dbReference type="ARBA" id="ARBA00004123"/>
    </source>
</evidence>
<evidence type="ECO:0000256" key="9">
    <source>
        <dbReference type="ARBA" id="ARBA00023163"/>
    </source>
</evidence>
<dbReference type="PANTHER" id="PTHR12603">
    <property type="entry name" value="CCR4-NOT TRANSCRIPTION COMPLEX RELATED"/>
    <property type="match status" value="1"/>
</dbReference>
<protein>
    <submittedName>
        <fullName evidence="17">General negative regulator of transcription subunit 4</fullName>
    </submittedName>
</protein>
<dbReference type="InterPro" id="IPR012677">
    <property type="entry name" value="Nucleotide-bd_a/b_plait_sf"/>
</dbReference>
<dbReference type="Gene3D" id="3.30.70.330">
    <property type="match status" value="1"/>
</dbReference>
<feature type="region of interest" description="Disordered" evidence="14">
    <location>
        <begin position="523"/>
        <end position="549"/>
    </location>
</feature>
<feature type="region of interest" description="Disordered" evidence="14">
    <location>
        <begin position="1525"/>
        <end position="1550"/>
    </location>
</feature>
<dbReference type="Gene3D" id="3.30.40.10">
    <property type="entry name" value="Zinc/RING finger domain, C3HC4 (zinc finger)"/>
    <property type="match status" value="1"/>
</dbReference>
<evidence type="ECO:0000256" key="10">
    <source>
        <dbReference type="ARBA" id="ARBA00023242"/>
    </source>
</evidence>
<dbReference type="InterPro" id="IPR039780">
    <property type="entry name" value="Mot2"/>
</dbReference>
<dbReference type="Pfam" id="PF00076">
    <property type="entry name" value="RRM_1"/>
    <property type="match status" value="1"/>
</dbReference>
<gene>
    <name evidence="17" type="ORF">NKR19_g8304</name>
</gene>
<dbReference type="CDD" id="cd12438">
    <property type="entry name" value="RRM_CNOT4"/>
    <property type="match status" value="1"/>
</dbReference>
<keyword evidence="5" id="KW-0862">Zinc</keyword>
<dbReference type="PROSITE" id="PS50089">
    <property type="entry name" value="ZF_RING_2"/>
    <property type="match status" value="1"/>
</dbReference>
<feature type="compositionally biased region" description="Low complexity" evidence="14">
    <location>
        <begin position="1568"/>
        <end position="1584"/>
    </location>
</feature>
<keyword evidence="8 13" id="KW-0175">Coiled coil</keyword>
<feature type="region of interest" description="Disordered" evidence="14">
    <location>
        <begin position="237"/>
        <end position="372"/>
    </location>
</feature>
<feature type="compositionally biased region" description="Basic and acidic residues" evidence="14">
    <location>
        <begin position="408"/>
        <end position="417"/>
    </location>
</feature>
<feature type="compositionally biased region" description="Basic and acidic residues" evidence="14">
    <location>
        <begin position="457"/>
        <end position="470"/>
    </location>
</feature>
<dbReference type="SUPFAM" id="SSF57850">
    <property type="entry name" value="RING/U-box"/>
    <property type="match status" value="1"/>
</dbReference>
<feature type="compositionally biased region" description="Polar residues" evidence="14">
    <location>
        <begin position="1199"/>
        <end position="1224"/>
    </location>
</feature>
<feature type="compositionally biased region" description="Basic and acidic residues" evidence="14">
    <location>
        <begin position="945"/>
        <end position="996"/>
    </location>
</feature>
<feature type="domain" description="RRM" evidence="16">
    <location>
        <begin position="121"/>
        <end position="207"/>
    </location>
</feature>
<dbReference type="GO" id="GO:0000956">
    <property type="term" value="P:nuclear-transcribed mRNA catabolic process"/>
    <property type="evidence" value="ECO:0007669"/>
    <property type="project" value="UniProtKB-ARBA"/>
</dbReference>
<feature type="coiled-coil region" evidence="13">
    <location>
        <begin position="1613"/>
        <end position="1643"/>
    </location>
</feature>
<keyword evidence="3" id="KW-0479">Metal-binding</keyword>
<evidence type="ECO:0000259" key="15">
    <source>
        <dbReference type="PROSITE" id="PS50089"/>
    </source>
</evidence>
<evidence type="ECO:0000256" key="14">
    <source>
        <dbReference type="SAM" id="MobiDB-lite"/>
    </source>
</evidence>
<feature type="compositionally biased region" description="Basic and acidic residues" evidence="14">
    <location>
        <begin position="1042"/>
        <end position="1058"/>
    </location>
</feature>
<comment type="caution">
    <text evidence="17">The sequence shown here is derived from an EMBL/GenBank/DDBJ whole genome shotgun (WGS) entry which is preliminary data.</text>
</comment>
<keyword evidence="2" id="KW-0678">Repressor</keyword>
<evidence type="ECO:0000256" key="5">
    <source>
        <dbReference type="ARBA" id="ARBA00022833"/>
    </source>
</evidence>
<feature type="region of interest" description="Disordered" evidence="14">
    <location>
        <begin position="1568"/>
        <end position="1611"/>
    </location>
</feature>
<feature type="region of interest" description="Disordered" evidence="14">
    <location>
        <begin position="913"/>
        <end position="1289"/>
    </location>
</feature>
<dbReference type="GO" id="GO:0016567">
    <property type="term" value="P:protein ubiquitination"/>
    <property type="evidence" value="ECO:0007669"/>
    <property type="project" value="TreeGrafter"/>
</dbReference>
<feature type="compositionally biased region" description="Polar residues" evidence="14">
    <location>
        <begin position="1239"/>
        <end position="1250"/>
    </location>
</feature>
<dbReference type="GO" id="GO:0061630">
    <property type="term" value="F:ubiquitin protein ligase activity"/>
    <property type="evidence" value="ECO:0007669"/>
    <property type="project" value="UniProtKB-ARBA"/>
</dbReference>